<keyword evidence="5 10" id="KW-0812">Transmembrane</keyword>
<accession>A0A2P2CJH7</accession>
<dbReference type="NCBIfam" id="TIGR00206">
    <property type="entry name" value="fliF"/>
    <property type="match status" value="1"/>
</dbReference>
<gene>
    <name evidence="13" type="ORF">NOCA170100</name>
</gene>
<dbReference type="PIRSF" id="PIRSF004862">
    <property type="entry name" value="FliF"/>
    <property type="match status" value="1"/>
</dbReference>
<feature type="domain" description="Flagellar M-ring C-terminal" evidence="12">
    <location>
        <begin position="253"/>
        <end position="401"/>
    </location>
</feature>
<evidence type="ECO:0000256" key="2">
    <source>
        <dbReference type="ARBA" id="ARBA00004651"/>
    </source>
</evidence>
<name>A0A2P2CJH7_9ZZZZ</name>
<keyword evidence="13" id="KW-0966">Cell projection</keyword>
<evidence type="ECO:0000313" key="13">
    <source>
        <dbReference type="EMBL" id="CUR62154.1"/>
    </source>
</evidence>
<keyword evidence="8" id="KW-0975">Bacterial flagellum</keyword>
<comment type="similarity">
    <text evidence="3">Belongs to the FliF family.</text>
</comment>
<keyword evidence="6 10" id="KW-1133">Transmembrane helix</keyword>
<evidence type="ECO:0000256" key="1">
    <source>
        <dbReference type="ARBA" id="ARBA00004117"/>
    </source>
</evidence>
<evidence type="ECO:0000259" key="12">
    <source>
        <dbReference type="Pfam" id="PF08345"/>
    </source>
</evidence>
<dbReference type="GO" id="GO:0071973">
    <property type="term" value="P:bacterial-type flagellum-dependent cell motility"/>
    <property type="evidence" value="ECO:0007669"/>
    <property type="project" value="InterPro"/>
</dbReference>
<feature type="transmembrane region" description="Helical" evidence="10">
    <location>
        <begin position="21"/>
        <end position="45"/>
    </location>
</feature>
<evidence type="ECO:0000256" key="4">
    <source>
        <dbReference type="ARBA" id="ARBA00022475"/>
    </source>
</evidence>
<evidence type="ECO:0000256" key="10">
    <source>
        <dbReference type="SAM" id="Phobius"/>
    </source>
</evidence>
<keyword evidence="4" id="KW-1003">Cell membrane</keyword>
<dbReference type="InterPro" id="IPR000067">
    <property type="entry name" value="FlgMring_FliF"/>
</dbReference>
<dbReference type="Pfam" id="PF08345">
    <property type="entry name" value="YscJ_FliF_C"/>
    <property type="match status" value="1"/>
</dbReference>
<evidence type="ECO:0000256" key="5">
    <source>
        <dbReference type="ARBA" id="ARBA00022692"/>
    </source>
</evidence>
<reference evidence="13" key="1">
    <citation type="submission" date="2015-08" db="EMBL/GenBank/DDBJ databases">
        <authorList>
            <person name="Babu N.S."/>
            <person name="Beckwith C.J."/>
            <person name="Beseler K.G."/>
            <person name="Brison A."/>
            <person name="Carone J.V."/>
            <person name="Caskin T.P."/>
            <person name="Diamond M."/>
            <person name="Durham M.E."/>
            <person name="Foxe J.M."/>
            <person name="Go M."/>
            <person name="Henderson B.A."/>
            <person name="Jones I.B."/>
            <person name="McGettigan J.A."/>
            <person name="Micheletti S.J."/>
            <person name="Nasrallah M.E."/>
            <person name="Ortiz D."/>
            <person name="Piller C.R."/>
            <person name="Privatt S.R."/>
            <person name="Schneider S.L."/>
            <person name="Sharp S."/>
            <person name="Smith T.C."/>
            <person name="Stanton J.D."/>
            <person name="Ullery H.E."/>
            <person name="Wilson R.J."/>
            <person name="Serrano M.G."/>
            <person name="Buck G."/>
            <person name="Lee V."/>
            <person name="Wang Y."/>
            <person name="Carvalho R."/>
            <person name="Voegtly L."/>
            <person name="Shi R."/>
            <person name="Duckworth R."/>
            <person name="Johnson A."/>
            <person name="Loviza R."/>
            <person name="Walstead R."/>
            <person name="Shah Z."/>
            <person name="Kiflezghi M."/>
            <person name="Wade K."/>
            <person name="Ball S.L."/>
            <person name="Bradley K.W."/>
            <person name="Asai D.J."/>
            <person name="Bowman C.A."/>
            <person name="Russell D.A."/>
            <person name="Pope W.H."/>
            <person name="Jacobs-Sera D."/>
            <person name="Hendrix R.W."/>
            <person name="Hatfull G.F."/>
        </authorList>
    </citation>
    <scope>NUCLEOTIDE SEQUENCE</scope>
</reference>
<dbReference type="InterPro" id="IPR013556">
    <property type="entry name" value="Flag_M-ring_C"/>
</dbReference>
<dbReference type="PANTHER" id="PTHR30046:SF0">
    <property type="entry name" value="FLAGELLAR M-RING PROTEIN"/>
    <property type="match status" value="1"/>
</dbReference>
<organism evidence="13">
    <name type="scientific">metagenome</name>
    <dbReference type="NCBI Taxonomy" id="256318"/>
    <lineage>
        <taxon>unclassified sequences</taxon>
        <taxon>metagenomes</taxon>
    </lineage>
</organism>
<feature type="transmembrane region" description="Helical" evidence="10">
    <location>
        <begin position="427"/>
        <end position="446"/>
    </location>
</feature>
<dbReference type="GO" id="GO:0003774">
    <property type="term" value="F:cytoskeletal motor activity"/>
    <property type="evidence" value="ECO:0007669"/>
    <property type="project" value="InterPro"/>
</dbReference>
<dbReference type="InterPro" id="IPR045851">
    <property type="entry name" value="AMP-bd_C_sf"/>
</dbReference>
<dbReference type="EMBL" id="CZKB01000027">
    <property type="protein sequence ID" value="CUR62154.1"/>
    <property type="molecule type" value="Genomic_DNA"/>
</dbReference>
<dbReference type="Pfam" id="PF01514">
    <property type="entry name" value="YscJ_FliF"/>
    <property type="match status" value="1"/>
</dbReference>
<protein>
    <submittedName>
        <fullName evidence="13">Flagellar M-ring protein FliF</fullName>
    </submittedName>
</protein>
<evidence type="ECO:0000256" key="6">
    <source>
        <dbReference type="ARBA" id="ARBA00022989"/>
    </source>
</evidence>
<evidence type="ECO:0000256" key="8">
    <source>
        <dbReference type="ARBA" id="ARBA00023143"/>
    </source>
</evidence>
<keyword evidence="7 10" id="KW-0472">Membrane</keyword>
<evidence type="ECO:0000256" key="3">
    <source>
        <dbReference type="ARBA" id="ARBA00007971"/>
    </source>
</evidence>
<feature type="region of interest" description="Disordered" evidence="9">
    <location>
        <begin position="220"/>
        <end position="242"/>
    </location>
</feature>
<sequence length="526" mass="55028">MRTGITQALDRYRRSFALFSPGQKVVAVVGTAALLLAAFMVFRWASAPSYAPLYSNLSAEDASAVVEQLDAEGVPYEIGGGGGTISVPRDQVYSTRISLSGEGIPSGSGDSGYALLDGQDISTSQFKEQTDFKRAMEGELASTIEAIDNVETAVVHLALPPKQVFAEEQDPATASVLVATRGGTTLGPDQVQAVVNLVASSIDGLDPTKVTVADASGRVLSEGDESGTGMNSSRNRQVEDYQDQLSGKAQAMLDRIYGPGNSSVQVTAVLDFDKVSRQTTTYGRRNAPVLAESKQSETYSGGAGGANPGGVVGPDAQTEVNGTGGDGSYGNTSTVRENGVDKVVEQSETAPGSVETLHAAVVVDTNSDVTVDVTEINSLVSSAIGLNPDRGDTIETSSVPFDTSVAEADAAALKAAQAADAAAARNAWIRNGALGGLVLLLVGLAWRRSRKHAKARQDATTYVVEQLRAEQTERTALHTQHDETALALAPVETAASDEVFDELVALVERQPDEVASLLRGWLVERP</sequence>
<dbReference type="PRINTS" id="PR01009">
    <property type="entry name" value="FLGMRINGFLIF"/>
</dbReference>
<evidence type="ECO:0000259" key="11">
    <source>
        <dbReference type="Pfam" id="PF01514"/>
    </source>
</evidence>
<proteinExistence type="inferred from homology"/>
<dbReference type="Gene3D" id="3.30.300.30">
    <property type="match status" value="1"/>
</dbReference>
<dbReference type="GO" id="GO:0005886">
    <property type="term" value="C:plasma membrane"/>
    <property type="evidence" value="ECO:0007669"/>
    <property type="project" value="UniProtKB-SubCell"/>
</dbReference>
<evidence type="ECO:0000256" key="9">
    <source>
        <dbReference type="SAM" id="MobiDB-lite"/>
    </source>
</evidence>
<dbReference type="InterPro" id="IPR006182">
    <property type="entry name" value="FliF_N_dom"/>
</dbReference>
<dbReference type="InterPro" id="IPR043427">
    <property type="entry name" value="YscJ/FliF"/>
</dbReference>
<comment type="subcellular location">
    <subcellularLocation>
        <location evidence="1">Bacterial flagellum basal body</location>
    </subcellularLocation>
    <subcellularLocation>
        <location evidence="2">Cell membrane</location>
        <topology evidence="2">Multi-pass membrane protein</topology>
    </subcellularLocation>
</comment>
<dbReference type="GO" id="GO:0009431">
    <property type="term" value="C:bacterial-type flagellum basal body, MS ring"/>
    <property type="evidence" value="ECO:0007669"/>
    <property type="project" value="InterPro"/>
</dbReference>
<dbReference type="PANTHER" id="PTHR30046">
    <property type="entry name" value="FLAGELLAR M-RING PROTEIN"/>
    <property type="match status" value="1"/>
</dbReference>
<keyword evidence="13" id="KW-0969">Cilium</keyword>
<feature type="domain" description="Flagellar M-ring N-terminal" evidence="11">
    <location>
        <begin position="46"/>
        <end position="221"/>
    </location>
</feature>
<dbReference type="AlphaFoldDB" id="A0A2P2CJH7"/>
<keyword evidence="13" id="KW-0282">Flagellum</keyword>
<evidence type="ECO:0000256" key="7">
    <source>
        <dbReference type="ARBA" id="ARBA00023136"/>
    </source>
</evidence>